<reference evidence="2" key="1">
    <citation type="journal article" date="2015" name="Nat. Genet.">
        <title>The genome and transcriptome of the zoonotic hookworm Ancylostoma ceylanicum identify infection-specific gene families.</title>
        <authorList>
            <person name="Schwarz E.M."/>
            <person name="Hu Y."/>
            <person name="Antoshechkin I."/>
            <person name="Miller M.M."/>
            <person name="Sternberg P.W."/>
            <person name="Aroian R.V."/>
        </authorList>
    </citation>
    <scope>NUCLEOTIDE SEQUENCE</scope>
    <source>
        <strain evidence="2">HY135</strain>
    </source>
</reference>
<comment type="caution">
    <text evidence="1">The sequence shown here is derived from an EMBL/GenBank/DDBJ whole genome shotgun (WGS) entry which is preliminary data.</text>
</comment>
<proteinExistence type="predicted"/>
<dbReference type="Proteomes" id="UP000024635">
    <property type="component" value="Unassembled WGS sequence"/>
</dbReference>
<evidence type="ECO:0000313" key="1">
    <source>
        <dbReference type="EMBL" id="EYB97186.1"/>
    </source>
</evidence>
<keyword evidence="2" id="KW-1185">Reference proteome</keyword>
<accession>A0A016T3J0</accession>
<organism evidence="1 2">
    <name type="scientific">Ancylostoma ceylanicum</name>
    <dbReference type="NCBI Taxonomy" id="53326"/>
    <lineage>
        <taxon>Eukaryota</taxon>
        <taxon>Metazoa</taxon>
        <taxon>Ecdysozoa</taxon>
        <taxon>Nematoda</taxon>
        <taxon>Chromadorea</taxon>
        <taxon>Rhabditida</taxon>
        <taxon>Rhabditina</taxon>
        <taxon>Rhabditomorpha</taxon>
        <taxon>Strongyloidea</taxon>
        <taxon>Ancylostomatidae</taxon>
        <taxon>Ancylostomatinae</taxon>
        <taxon>Ancylostoma</taxon>
    </lineage>
</organism>
<sequence length="68" mass="7449">MASLADHTACTNAGLQFPRSQRRLNYTANKHIGSEAVSEKLDGLKVVREGDLIELRGPLPFETPSRAN</sequence>
<gene>
    <name evidence="1" type="primary">Acey_s0142.g2285</name>
    <name evidence="1" type="ORF">Y032_0142g2285</name>
</gene>
<protein>
    <submittedName>
        <fullName evidence="1">Uncharacterized protein</fullName>
    </submittedName>
</protein>
<dbReference type="AlphaFoldDB" id="A0A016T3J0"/>
<name>A0A016T3J0_9BILA</name>
<dbReference type="EMBL" id="JARK01001478">
    <property type="protein sequence ID" value="EYB97186.1"/>
    <property type="molecule type" value="Genomic_DNA"/>
</dbReference>
<evidence type="ECO:0000313" key="2">
    <source>
        <dbReference type="Proteomes" id="UP000024635"/>
    </source>
</evidence>